<accession>A0ACC2LDR9</accession>
<proteinExistence type="predicted"/>
<organism evidence="1 2">
    <name type="scientific">Persea americana</name>
    <name type="common">Avocado</name>
    <dbReference type="NCBI Taxonomy" id="3435"/>
    <lineage>
        <taxon>Eukaryota</taxon>
        <taxon>Viridiplantae</taxon>
        <taxon>Streptophyta</taxon>
        <taxon>Embryophyta</taxon>
        <taxon>Tracheophyta</taxon>
        <taxon>Spermatophyta</taxon>
        <taxon>Magnoliopsida</taxon>
        <taxon>Magnoliidae</taxon>
        <taxon>Laurales</taxon>
        <taxon>Lauraceae</taxon>
        <taxon>Persea</taxon>
    </lineage>
</organism>
<comment type="caution">
    <text evidence="1">The sequence shown here is derived from an EMBL/GenBank/DDBJ whole genome shotgun (WGS) entry which is preliminary data.</text>
</comment>
<reference evidence="1 2" key="1">
    <citation type="journal article" date="2022" name="Hortic Res">
        <title>A haplotype resolved chromosomal level avocado genome allows analysis of novel avocado genes.</title>
        <authorList>
            <person name="Nath O."/>
            <person name="Fletcher S.J."/>
            <person name="Hayward A."/>
            <person name="Shaw L.M."/>
            <person name="Masouleh A.K."/>
            <person name="Furtado A."/>
            <person name="Henry R.J."/>
            <person name="Mitter N."/>
        </authorList>
    </citation>
    <scope>NUCLEOTIDE SEQUENCE [LARGE SCALE GENOMIC DNA]</scope>
    <source>
        <strain evidence="2">cv. Hass</strain>
    </source>
</reference>
<evidence type="ECO:0000313" key="1">
    <source>
        <dbReference type="EMBL" id="KAJ8631522.1"/>
    </source>
</evidence>
<name>A0ACC2LDR9_PERAE</name>
<keyword evidence="2" id="KW-1185">Reference proteome</keyword>
<evidence type="ECO:0000313" key="2">
    <source>
        <dbReference type="Proteomes" id="UP001234297"/>
    </source>
</evidence>
<gene>
    <name evidence="1" type="ORF">MRB53_024845</name>
</gene>
<protein>
    <submittedName>
        <fullName evidence="1">Uncharacterized protein</fullName>
    </submittedName>
</protein>
<sequence>MSPFFFIFSLLLPLFFCASQRTPETQAEIEALTSIKLSLDDPLGALTGWDPTTPSAPCDWRGIVCSASDGRVYEIRLPRLRLSGPLNPSISNLRQLRKLSLRSNNFNGSLPLSLSNLSRLRALFLQSNGFSGDLPPQLLSNLTNLQVLNLAQNLLSGDIDGRLSPNLRYLDLSSNSFSGAIPPNFTSSAAGLQLINLSFNRFRGEIPPGLGALQQLQYLWLDWNLFDGTVPSALANCSSLLHLSLQGNALRGVLPAAIGELPGLQVLSLSHNNLSGFVPSSVLYNVSGNPPSLRILHLGFNAFLGIVSPERVPVFSALQVLDLQQNQIRGNFPSWVANISTLTTLGLSSNSFSGSLPAEIGALSFLEELRVDGNLMTGKIPEEIRKCVSLQVLDLEENSLSGVVPDFLAELRDLRTLSLGGNLFTGLIPARFANLSRLEVLSLGGNRLTGNLPEELLQMSNLTVLILSDNRLSGEISPRIGEFQQLQSLNLSGNGFMGRIPPSIGNLLKLRSLDLSRMNLTGEPPMELAGLPNLQVLSLSGNSFSGNIPEGFSSLLSLQYLNLSSNAFHGDIPATYGYLRSLVVLSLSNNNISGSIPEELGNCSDLAILQLHSNSLTGHIPSALSRLTHLRELDLGQNALTGMLPPEISNCSSLTILQLERNHLSGSIPESLSNLSNLRRLDLSANNFTGSIPPSLTRLSALSYLNVSYNNLEGEIPAMLGSRFNDPRLFAMNRDLCGSPLAAKCREVKGRGGGGRRKKMQRWIIWVIIAVGVPCIVALCGFCCIFALIQWRRRVREGNGEKKRSPSRVSAGTERSSVENGGPKLVMFNNKITYAETVEATRQFDEENVLSRSRHGLVFKACFQDGTVLSIRRLPDGAVEEAAFRKEAESLGKVKHRNLTVLRGYFAGPPPGVRLLVYDYMPNGNLATLLQEASHQDGHVLNWPMRHLIALGVARGLAYLHSCSVVHGDVKPLNVLFDADFEAHLSDFGLDRLAVAAAGEAAASTSAMAVGSLGYVSPEAALTGQASKEADVYSFGIVLLELLTGRRPVMFSAAAGEGEGEEEEDIVKWVKRQLQRGQIAELLEPGLLELDPESSEWEEFLLGVKVGLLCTTPDPADRPSMTDIVFMLEGSYYTDLNPGLSPSSTCNCTAIVFSGKGAIYLMCSAAFYLKFIVFGGVDRAQQDKTAADNLHGNNGREAIAIYIINSPMGNRPVQFTTIYFPDALASR</sequence>
<dbReference type="Proteomes" id="UP001234297">
    <property type="component" value="Chromosome 7"/>
</dbReference>
<dbReference type="EMBL" id="CM056815">
    <property type="protein sequence ID" value="KAJ8631522.1"/>
    <property type="molecule type" value="Genomic_DNA"/>
</dbReference>